<dbReference type="InterPro" id="IPR014071">
    <property type="entry name" value="Cu_transp_CopY/TcrY"/>
</dbReference>
<dbReference type="HOGENOM" id="CLU_119090_2_1_9"/>
<dbReference type="PIRSF" id="PIRSF019455">
    <property type="entry name" value="CopR_AtkY"/>
    <property type="match status" value="1"/>
</dbReference>
<dbReference type="SUPFAM" id="SSF46785">
    <property type="entry name" value="Winged helix' DNA-binding domain"/>
    <property type="match status" value="1"/>
</dbReference>
<keyword evidence="4" id="KW-0804">Transcription</keyword>
<keyword evidence="2" id="KW-0805">Transcription regulation</keyword>
<protein>
    <submittedName>
        <fullName evidence="5">Negative regulator of copper transport operon, AtkY</fullName>
    </submittedName>
</protein>
<evidence type="ECO:0000256" key="3">
    <source>
        <dbReference type="ARBA" id="ARBA00023125"/>
    </source>
</evidence>
<keyword evidence="3" id="KW-0238">DNA-binding</keyword>
<dbReference type="EMBL" id="AP014680">
    <property type="protein sequence ID" value="BAP84773.1"/>
    <property type="molecule type" value="Genomic_DNA"/>
</dbReference>
<dbReference type="GO" id="GO:0045892">
    <property type="term" value="P:negative regulation of DNA-templated transcription"/>
    <property type="evidence" value="ECO:0007669"/>
    <property type="project" value="InterPro"/>
</dbReference>
<accession>A0A0A1GVA2</accession>
<reference evidence="5 6" key="1">
    <citation type="submission" date="2014-11" db="EMBL/GenBank/DDBJ databases">
        <title>Complete genome sequence and analysis of Lactobacillus hokkaidonensis LOOC260T.</title>
        <authorList>
            <person name="Tanizawa Y."/>
            <person name="Tohno M."/>
            <person name="Kaminuma E."/>
            <person name="Nakamura Y."/>
            <person name="Arita M."/>
        </authorList>
    </citation>
    <scope>NUCLEOTIDE SEQUENCE [LARGE SCALE GENOMIC DNA]</scope>
    <source>
        <strain evidence="5 6">LOOC260</strain>
    </source>
</reference>
<dbReference type="InterPro" id="IPR036390">
    <property type="entry name" value="WH_DNA-bd_sf"/>
</dbReference>
<dbReference type="GO" id="GO:0003677">
    <property type="term" value="F:DNA binding"/>
    <property type="evidence" value="ECO:0007669"/>
    <property type="project" value="UniProtKB-KW"/>
</dbReference>
<evidence type="ECO:0000313" key="6">
    <source>
        <dbReference type="Proteomes" id="UP000031620"/>
    </source>
</evidence>
<dbReference type="Gene3D" id="1.10.10.10">
    <property type="entry name" value="Winged helix-like DNA-binding domain superfamily/Winged helix DNA-binding domain"/>
    <property type="match status" value="1"/>
</dbReference>
<dbReference type="NCBIfam" id="TIGR02698">
    <property type="entry name" value="CopY_TcrY"/>
    <property type="match status" value="1"/>
</dbReference>
<organism evidence="5 6">
    <name type="scientific">Paucilactobacillus hokkaidonensis JCM 18461</name>
    <dbReference type="NCBI Taxonomy" id="1291742"/>
    <lineage>
        <taxon>Bacteria</taxon>
        <taxon>Bacillati</taxon>
        <taxon>Bacillota</taxon>
        <taxon>Bacilli</taxon>
        <taxon>Lactobacillales</taxon>
        <taxon>Lactobacillaceae</taxon>
        <taxon>Paucilactobacillus</taxon>
    </lineage>
</organism>
<evidence type="ECO:0000313" key="5">
    <source>
        <dbReference type="EMBL" id="BAP84773.1"/>
    </source>
</evidence>
<proteinExistence type="inferred from homology"/>
<sequence length="152" mass="17454">MDPEKVSEITPSEWEIMRIIWTKGPVHSRELIDLIQRKRDWTESTVKTLLGRLVKKGLLKTDKVDRKFIYSTTVGELEAMNLTSQQLFDHLCAMKKGQTIYNLIEHTELNKTDIERLQTLLQQKAKTAPTMVACDCLPDSADDCVCEENSND</sequence>
<evidence type="ECO:0000256" key="2">
    <source>
        <dbReference type="ARBA" id="ARBA00023015"/>
    </source>
</evidence>
<dbReference type="InterPro" id="IPR005650">
    <property type="entry name" value="BlaI_family"/>
</dbReference>
<dbReference type="Pfam" id="PF03965">
    <property type="entry name" value="Penicillinase_R"/>
    <property type="match status" value="1"/>
</dbReference>
<dbReference type="Proteomes" id="UP000031620">
    <property type="component" value="Chromosome"/>
</dbReference>
<name>A0A0A1GVA2_9LACO</name>
<evidence type="ECO:0000256" key="4">
    <source>
        <dbReference type="ARBA" id="ARBA00023163"/>
    </source>
</evidence>
<dbReference type="KEGG" id="lho:LOOC260_101950"/>
<dbReference type="InterPro" id="IPR036388">
    <property type="entry name" value="WH-like_DNA-bd_sf"/>
</dbReference>
<dbReference type="AlphaFoldDB" id="A0A0A1GVA2"/>
<comment type="similarity">
    <text evidence="1">Belongs to the BlaI transcriptional regulatory family.</text>
</comment>
<evidence type="ECO:0000256" key="1">
    <source>
        <dbReference type="ARBA" id="ARBA00011046"/>
    </source>
</evidence>
<dbReference type="RefSeq" id="WP_041092239.1">
    <property type="nucleotide sequence ID" value="NZ_AP014680.1"/>
</dbReference>
<dbReference type="STRING" id="1291742.LOOC260_101950"/>
<gene>
    <name evidence="5" type="ORF">LOOC260_101950</name>
</gene>